<sequence length="418" mass="47742">MRQIVVRLLLRQSLVPAAGVSGSGRAFLPCTRLNGALPAQRHFQTCTGAQGTNKKQTQGDMDEEERDEYDQREEARRHALSTDTFFNSKERNKETFEVMLEIFKEDNHNRRGVVEFIYAAMEHMEDYNVSYDLSTYKKMIQLLPEGKYVPENMYQEEFYHYPKQQDCILRLLDRMEGKGVCPDKDMVNILKRIFGPTGHPVRKVWRQLYWFPKFKNANPWPVPFPPINDRFLLAKLAVERIVSVDAQSIVSVWESKSVPDAVDDTFIISGQSPSQKKLLAEHPATKSLYVEGPFPIWVGRACMNYFQLRADGQKFEQPQLDPDDVTNIDNPFVFKKARPLIVKPSVHQQEDGTILAVCATGTSSRDALLSWIRLLEKNGNPDLEHIPVIFSLKAPVGDLARTGDGPLSNDDPERVTDK</sequence>
<evidence type="ECO:0000256" key="1">
    <source>
        <dbReference type="ARBA" id="ARBA00004123"/>
    </source>
</evidence>
<dbReference type="SMART" id="SM01284">
    <property type="entry name" value="ECSIT_Cterm"/>
    <property type="match status" value="1"/>
</dbReference>
<dbReference type="Pfam" id="PF14784">
    <property type="entry name" value="ECSIT_C"/>
    <property type="match status" value="1"/>
</dbReference>
<dbReference type="InterPro" id="IPR029342">
    <property type="entry name" value="ECIST_C"/>
</dbReference>
<dbReference type="GO" id="GO:0007178">
    <property type="term" value="P:cell surface receptor protein serine/threonine kinase signaling pathway"/>
    <property type="evidence" value="ECO:0007669"/>
    <property type="project" value="TreeGrafter"/>
</dbReference>
<evidence type="ECO:0000256" key="7">
    <source>
        <dbReference type="ARBA" id="ARBA00022588"/>
    </source>
</evidence>
<evidence type="ECO:0000256" key="3">
    <source>
        <dbReference type="ARBA" id="ARBA00004496"/>
    </source>
</evidence>
<organism evidence="15 16">
    <name type="scientific">Megalurothrips usitatus</name>
    <name type="common">bean blossom thrips</name>
    <dbReference type="NCBI Taxonomy" id="439358"/>
    <lineage>
        <taxon>Eukaryota</taxon>
        <taxon>Metazoa</taxon>
        <taxon>Ecdysozoa</taxon>
        <taxon>Arthropoda</taxon>
        <taxon>Hexapoda</taxon>
        <taxon>Insecta</taxon>
        <taxon>Pterygota</taxon>
        <taxon>Neoptera</taxon>
        <taxon>Paraneoptera</taxon>
        <taxon>Thysanoptera</taxon>
        <taxon>Terebrantia</taxon>
        <taxon>Thripoidea</taxon>
        <taxon>Thripidae</taxon>
        <taxon>Megalurothrips</taxon>
    </lineage>
</organism>
<proteinExistence type="inferred from homology"/>
<protein>
    <recommendedName>
        <fullName evidence="5">Evolutionarily conserved signaling intermediate in Toll pathway, mitochondrial</fullName>
    </recommendedName>
</protein>
<dbReference type="InterPro" id="IPR046448">
    <property type="entry name" value="ECSIT_N"/>
</dbReference>
<dbReference type="GO" id="GO:0005634">
    <property type="term" value="C:nucleus"/>
    <property type="evidence" value="ECO:0007669"/>
    <property type="project" value="UniProtKB-SubCell"/>
</dbReference>
<keyword evidence="13" id="KW-0732">Signal</keyword>
<dbReference type="GO" id="GO:0045087">
    <property type="term" value="P:innate immune response"/>
    <property type="evidence" value="ECO:0007669"/>
    <property type="project" value="UniProtKB-KW"/>
</dbReference>
<keyword evidence="10" id="KW-0496">Mitochondrion</keyword>
<evidence type="ECO:0000256" key="13">
    <source>
        <dbReference type="SAM" id="SignalP"/>
    </source>
</evidence>
<evidence type="ECO:0000313" key="15">
    <source>
        <dbReference type="EMBL" id="KAJ1527426.1"/>
    </source>
</evidence>
<keyword evidence="9" id="KW-0809">Transit peptide</keyword>
<keyword evidence="6" id="KW-0963">Cytoplasm</keyword>
<keyword evidence="11" id="KW-0539">Nucleus</keyword>
<evidence type="ECO:0000256" key="4">
    <source>
        <dbReference type="ARBA" id="ARBA00007674"/>
    </source>
</evidence>
<evidence type="ECO:0000256" key="6">
    <source>
        <dbReference type="ARBA" id="ARBA00022490"/>
    </source>
</evidence>
<dbReference type="Pfam" id="PF06239">
    <property type="entry name" value="ECSIT_N"/>
    <property type="match status" value="1"/>
</dbReference>
<evidence type="ECO:0000256" key="11">
    <source>
        <dbReference type="ARBA" id="ARBA00023242"/>
    </source>
</evidence>
<accession>A0AAV7XQZ5</accession>
<evidence type="ECO:0000256" key="10">
    <source>
        <dbReference type="ARBA" id="ARBA00023128"/>
    </source>
</evidence>
<feature type="chain" id="PRO_5043742632" description="Evolutionarily conserved signaling intermediate in Toll pathway, mitochondrial" evidence="13">
    <location>
        <begin position="20"/>
        <end position="418"/>
    </location>
</feature>
<feature type="domain" description="ECSIT C-terminal" evidence="14">
    <location>
        <begin position="272"/>
        <end position="393"/>
    </location>
</feature>
<evidence type="ECO:0000256" key="2">
    <source>
        <dbReference type="ARBA" id="ARBA00004173"/>
    </source>
</evidence>
<dbReference type="GO" id="GO:0005739">
    <property type="term" value="C:mitochondrion"/>
    <property type="evidence" value="ECO:0007669"/>
    <property type="project" value="UniProtKB-SubCell"/>
</dbReference>
<dbReference type="EMBL" id="JAPTSV010000005">
    <property type="protein sequence ID" value="KAJ1527426.1"/>
    <property type="molecule type" value="Genomic_DNA"/>
</dbReference>
<keyword evidence="7" id="KW-0399">Innate immunity</keyword>
<dbReference type="PANTHER" id="PTHR13113">
    <property type="entry name" value="ECSIT EVOLUTIONARILY CONSERVED SIGNALING INTERMEDIATE IN TOLL PATHWAYS"/>
    <property type="match status" value="1"/>
</dbReference>
<gene>
    <name evidence="15" type="ORF">ONE63_007408</name>
</gene>
<reference evidence="15" key="1">
    <citation type="submission" date="2022-12" db="EMBL/GenBank/DDBJ databases">
        <title>Chromosome-level genome assembly of the bean flower thrips Megalurothrips usitatus.</title>
        <authorList>
            <person name="Ma L."/>
            <person name="Liu Q."/>
            <person name="Li H."/>
            <person name="Cai W."/>
        </authorList>
    </citation>
    <scope>NUCLEOTIDE SEQUENCE</scope>
    <source>
        <strain evidence="15">Cailab_2022a</strain>
    </source>
</reference>
<evidence type="ECO:0000256" key="9">
    <source>
        <dbReference type="ARBA" id="ARBA00022946"/>
    </source>
</evidence>
<dbReference type="PANTHER" id="PTHR13113:SF1">
    <property type="entry name" value="EVOLUTIONARILY CONSERVED SIGNALING INTERMEDIATE IN TOLL PATHWAY, MITOCHONDRIAL"/>
    <property type="match status" value="1"/>
</dbReference>
<feature type="compositionally biased region" description="Polar residues" evidence="12">
    <location>
        <begin position="44"/>
        <end position="59"/>
    </location>
</feature>
<feature type="compositionally biased region" description="Acidic residues" evidence="12">
    <location>
        <begin position="60"/>
        <end position="71"/>
    </location>
</feature>
<feature type="signal peptide" evidence="13">
    <location>
        <begin position="1"/>
        <end position="19"/>
    </location>
</feature>
<evidence type="ECO:0000259" key="14">
    <source>
        <dbReference type="SMART" id="SM01284"/>
    </source>
</evidence>
<comment type="caution">
    <text evidence="15">The sequence shown here is derived from an EMBL/GenBank/DDBJ whole genome shotgun (WGS) entry which is preliminary data.</text>
</comment>
<keyword evidence="16" id="KW-1185">Reference proteome</keyword>
<evidence type="ECO:0000256" key="12">
    <source>
        <dbReference type="SAM" id="MobiDB-lite"/>
    </source>
</evidence>
<dbReference type="Proteomes" id="UP001075354">
    <property type="component" value="Chromosome 5"/>
</dbReference>
<keyword evidence="8" id="KW-0391">Immunity</keyword>
<comment type="similarity">
    <text evidence="4">Belongs to the ECSIT family.</text>
</comment>
<evidence type="ECO:0000256" key="5">
    <source>
        <dbReference type="ARBA" id="ARBA00019998"/>
    </source>
</evidence>
<comment type="subcellular location">
    <subcellularLocation>
        <location evidence="3">Cytoplasm</location>
    </subcellularLocation>
    <subcellularLocation>
        <location evidence="2">Mitochondrion</location>
    </subcellularLocation>
    <subcellularLocation>
        <location evidence="1">Nucleus</location>
    </subcellularLocation>
</comment>
<evidence type="ECO:0000313" key="16">
    <source>
        <dbReference type="Proteomes" id="UP001075354"/>
    </source>
</evidence>
<dbReference type="AlphaFoldDB" id="A0AAV7XQZ5"/>
<dbReference type="InterPro" id="IPR010418">
    <property type="entry name" value="ECSIT"/>
</dbReference>
<name>A0AAV7XQZ5_9NEOP</name>
<feature type="region of interest" description="Disordered" evidence="12">
    <location>
        <begin position="44"/>
        <end position="76"/>
    </location>
</feature>
<evidence type="ECO:0000256" key="8">
    <source>
        <dbReference type="ARBA" id="ARBA00022859"/>
    </source>
</evidence>